<evidence type="ECO:0000259" key="2">
    <source>
        <dbReference type="Pfam" id="PF04773"/>
    </source>
</evidence>
<dbReference type="Gene3D" id="2.60.120.1440">
    <property type="match status" value="1"/>
</dbReference>
<comment type="caution">
    <text evidence="4">The sequence shown here is derived from an EMBL/GenBank/DDBJ whole genome shotgun (WGS) entry which is preliminary data.</text>
</comment>
<dbReference type="InterPro" id="IPR032508">
    <property type="entry name" value="FecR_C"/>
</dbReference>
<evidence type="ECO:0000256" key="1">
    <source>
        <dbReference type="SAM" id="Phobius"/>
    </source>
</evidence>
<keyword evidence="1" id="KW-0812">Transmembrane</keyword>
<name>A0ABR7CVS3_9BACT</name>
<feature type="domain" description="Protein FecR C-terminal" evidence="3">
    <location>
        <begin position="318"/>
        <end position="383"/>
    </location>
</feature>
<dbReference type="RefSeq" id="WP_186974675.1">
    <property type="nucleotide sequence ID" value="NZ_JACOOH010000001.1"/>
</dbReference>
<dbReference type="Gene3D" id="3.55.50.30">
    <property type="match status" value="1"/>
</dbReference>
<accession>A0ABR7CVS3</accession>
<reference evidence="4 5" key="1">
    <citation type="submission" date="2020-08" db="EMBL/GenBank/DDBJ databases">
        <title>Genome public.</title>
        <authorList>
            <person name="Liu C."/>
            <person name="Sun Q."/>
        </authorList>
    </citation>
    <scope>NUCLEOTIDE SEQUENCE [LARGE SCALE GENOMIC DNA]</scope>
    <source>
        <strain evidence="4 5">NSJ-56</strain>
    </source>
</reference>
<dbReference type="Pfam" id="PF04773">
    <property type="entry name" value="FecR"/>
    <property type="match status" value="1"/>
</dbReference>
<sequence length="387" mass="45298">MMTIEEKRTRIHDYLTGTMDEEKQQAFNHWLKKDEEAQLLFREEVRKFRRVEWAERWDQVNDMQAEKRTMQRIRSRRLQRLQVRYAAAAIVFIAIGITTWWWSTAKQEVRRPVTIPLTSRQMPVLTLNNGEEIILPLGDSTTLRSDEIDIRLTDFGRLEYTNKTNNDKKQIRYNKLTVPYGCEFNVMLSDGSRVWLNAGSSLRYPEVFSGEMREVFLEGEGYFEVERDEQIPFIVQTKEMNVQVLGTSFNIRAYEDDQNVITTLVTGKVIQHYPGIDTSLVLTPSLQAVFNPESGSLSVQKVKVHTVLAWHNGRIAISDARLEDIFKELSRWYDFEVIYSDPSLKDVRFYLHSNRYAEIEGVLKHLQATCGVRFTYVGKTIYVLDKK</sequence>
<dbReference type="InterPro" id="IPR006860">
    <property type="entry name" value="FecR"/>
</dbReference>
<dbReference type="InterPro" id="IPR012373">
    <property type="entry name" value="Ferrdict_sens_TM"/>
</dbReference>
<dbReference type="Proteomes" id="UP000646484">
    <property type="component" value="Unassembled WGS sequence"/>
</dbReference>
<keyword evidence="1" id="KW-0472">Membrane</keyword>
<protein>
    <submittedName>
        <fullName evidence="4">FecR domain-containing protein</fullName>
    </submittedName>
</protein>
<dbReference type="PANTHER" id="PTHR30273">
    <property type="entry name" value="PERIPLASMIC SIGNAL SENSOR AND SIGMA FACTOR ACTIVATOR FECR-RELATED"/>
    <property type="match status" value="1"/>
</dbReference>
<evidence type="ECO:0000313" key="4">
    <source>
        <dbReference type="EMBL" id="MBC5619781.1"/>
    </source>
</evidence>
<dbReference type="Pfam" id="PF16344">
    <property type="entry name" value="FecR_C"/>
    <property type="match status" value="1"/>
</dbReference>
<organism evidence="4 5">
    <name type="scientific">Butyricimonas hominis</name>
    <dbReference type="NCBI Taxonomy" id="2763032"/>
    <lineage>
        <taxon>Bacteria</taxon>
        <taxon>Pseudomonadati</taxon>
        <taxon>Bacteroidota</taxon>
        <taxon>Bacteroidia</taxon>
        <taxon>Bacteroidales</taxon>
        <taxon>Odoribacteraceae</taxon>
        <taxon>Butyricimonas</taxon>
    </lineage>
</organism>
<proteinExistence type="predicted"/>
<gene>
    <name evidence="4" type="ORF">H8S64_01570</name>
</gene>
<dbReference type="EMBL" id="JACOOH010000001">
    <property type="protein sequence ID" value="MBC5619781.1"/>
    <property type="molecule type" value="Genomic_DNA"/>
</dbReference>
<evidence type="ECO:0000259" key="3">
    <source>
        <dbReference type="Pfam" id="PF16344"/>
    </source>
</evidence>
<feature type="domain" description="FecR protein" evidence="2">
    <location>
        <begin position="181"/>
        <end position="269"/>
    </location>
</feature>
<evidence type="ECO:0000313" key="5">
    <source>
        <dbReference type="Proteomes" id="UP000646484"/>
    </source>
</evidence>
<dbReference type="PANTHER" id="PTHR30273:SF2">
    <property type="entry name" value="PROTEIN FECR"/>
    <property type="match status" value="1"/>
</dbReference>
<keyword evidence="5" id="KW-1185">Reference proteome</keyword>
<keyword evidence="1" id="KW-1133">Transmembrane helix</keyword>
<feature type="transmembrane region" description="Helical" evidence="1">
    <location>
        <begin position="83"/>
        <end position="102"/>
    </location>
</feature>